<sequence>MMDAVTFRIVMNESIFLLDKRVVFDSTKMTLSHGNEIIRISEAETHLLLAFWHGLYKKEDIIHFVWENRGGCVSESSYYKLINQMRNDFSSIGLHSSDIVTRPRVGVSLSVTIEPIKKITSLKVSDENVKGTTTRENIFYKIKRHSVFVVLTGAILLALLYGVFTIYKAPVRNSPDSFFTYLGEYNDYAIYKTKEDKVTLSEVVFAFNSLKIKIYRQNGRHLYYIREPNMNIFLQCLNPVEMAVPKCITVKERYLLYL</sequence>
<keyword evidence="1" id="KW-1133">Transmembrane helix</keyword>
<organism evidence="2">
    <name type="scientific">Salmonella enterica subsp. enterica serovar Stanley</name>
    <dbReference type="NCBI Taxonomy" id="192953"/>
    <lineage>
        <taxon>Bacteria</taxon>
        <taxon>Pseudomonadati</taxon>
        <taxon>Pseudomonadota</taxon>
        <taxon>Gammaproteobacteria</taxon>
        <taxon>Enterobacterales</taxon>
        <taxon>Enterobacteriaceae</taxon>
        <taxon>Salmonella</taxon>
    </lineage>
</organism>
<gene>
    <name evidence="2" type="ORF">D6S32_08040</name>
</gene>
<evidence type="ECO:0000256" key="1">
    <source>
        <dbReference type="SAM" id="Phobius"/>
    </source>
</evidence>
<evidence type="ECO:0008006" key="3">
    <source>
        <dbReference type="Google" id="ProtNLM"/>
    </source>
</evidence>
<protein>
    <recommendedName>
        <fullName evidence="3">Transmembrane regulator</fullName>
    </recommendedName>
</protein>
<dbReference type="AlphaFoldDB" id="A0A5X0ZM47"/>
<accession>A0A5X0ZM47</accession>
<dbReference type="EMBL" id="AAHPHV010000003">
    <property type="protein sequence ID" value="EBY8673951.1"/>
    <property type="molecule type" value="Genomic_DNA"/>
</dbReference>
<dbReference type="InterPro" id="IPR016032">
    <property type="entry name" value="Sig_transdc_resp-reg_C-effctor"/>
</dbReference>
<dbReference type="SUPFAM" id="SSF46894">
    <property type="entry name" value="C-terminal effector domain of the bipartite response regulators"/>
    <property type="match status" value="1"/>
</dbReference>
<keyword evidence="1" id="KW-0812">Transmembrane</keyword>
<feature type="transmembrane region" description="Helical" evidence="1">
    <location>
        <begin position="147"/>
        <end position="167"/>
    </location>
</feature>
<dbReference type="GO" id="GO:0003677">
    <property type="term" value="F:DNA binding"/>
    <property type="evidence" value="ECO:0007669"/>
    <property type="project" value="InterPro"/>
</dbReference>
<keyword evidence="1" id="KW-0472">Membrane</keyword>
<reference evidence="2" key="1">
    <citation type="submission" date="2018-09" db="EMBL/GenBank/DDBJ databases">
        <authorList>
            <person name="Ashton P.M."/>
            <person name="Dallman T."/>
            <person name="Nair S."/>
            <person name="De Pinna E."/>
            <person name="Peters T."/>
            <person name="Grant K."/>
        </authorList>
    </citation>
    <scope>NUCLEOTIDE SEQUENCE</scope>
    <source>
        <strain evidence="2">282428</strain>
    </source>
</reference>
<proteinExistence type="predicted"/>
<name>A0A5X0ZM47_SALET</name>
<evidence type="ECO:0000313" key="2">
    <source>
        <dbReference type="EMBL" id="EBY8673951.1"/>
    </source>
</evidence>
<dbReference type="GO" id="GO:0006355">
    <property type="term" value="P:regulation of DNA-templated transcription"/>
    <property type="evidence" value="ECO:0007669"/>
    <property type="project" value="InterPro"/>
</dbReference>
<comment type="caution">
    <text evidence="2">The sequence shown here is derived from an EMBL/GenBank/DDBJ whole genome shotgun (WGS) entry which is preliminary data.</text>
</comment>